<sequence>MDIALTPPQPAPADIHRFSVAGMTCASCVGRVERSLRAVAGVSDASINLATEVAEVTAPAAALPALIAAVKQAGYEVASQERDLIIEGMTCASCVARVERALRAVPGVMEVSVNLATERARIRATSLVEVTSLVAAVSAAGYREIEPQTLEGKIDTAPARQALSGDTLKLLIAAALSLPLVVPMLGWVAGQHWMLPGWMQFLLATPVQFWIGARFYRAGWHALRAGTGNMDLLVALGTSAGYGLSVYHLFNDAGHHGDAALYFETSAVIITLILLGKWLEARAKRQTTQAQGASTGDFAWPAVSPNQTSTPPPTNWWPRASAQPLSESGLTWGPALRTQSLAG</sequence>
<feature type="transmembrane region" description="Helical" evidence="8">
    <location>
        <begin position="259"/>
        <end position="279"/>
    </location>
</feature>
<keyword evidence="4" id="KW-0460">Magnesium</keyword>
<dbReference type="CDD" id="cd00371">
    <property type="entry name" value="HMA"/>
    <property type="match status" value="2"/>
</dbReference>
<evidence type="ECO:0000313" key="10">
    <source>
        <dbReference type="EMBL" id="MDZ7511773.1"/>
    </source>
</evidence>
<dbReference type="InterPro" id="IPR017969">
    <property type="entry name" value="Heavy-metal-associated_CS"/>
</dbReference>
<keyword evidence="6" id="KW-0186">Copper</keyword>
<evidence type="ECO:0000259" key="9">
    <source>
        <dbReference type="PROSITE" id="PS50846"/>
    </source>
</evidence>
<feature type="domain" description="HMA" evidence="9">
    <location>
        <begin position="14"/>
        <end position="78"/>
    </location>
</feature>
<feature type="transmembrane region" description="Helical" evidence="8">
    <location>
        <begin position="195"/>
        <end position="216"/>
    </location>
</feature>
<organism evidence="10 11">
    <name type="scientific">Stenotrophomonas muris</name>
    <dbReference type="NCBI Taxonomy" id="2963283"/>
    <lineage>
        <taxon>Bacteria</taxon>
        <taxon>Pseudomonadati</taxon>
        <taxon>Pseudomonadota</taxon>
        <taxon>Gammaproteobacteria</taxon>
        <taxon>Lysobacterales</taxon>
        <taxon>Lysobacteraceae</taxon>
        <taxon>Stenotrophomonas</taxon>
    </lineage>
</organism>
<evidence type="ECO:0000256" key="3">
    <source>
        <dbReference type="ARBA" id="ARBA00022796"/>
    </source>
</evidence>
<feature type="transmembrane region" description="Helical" evidence="8">
    <location>
        <begin position="228"/>
        <end position="247"/>
    </location>
</feature>
<gene>
    <name evidence="10" type="ORF">U5F72_08100</name>
</gene>
<keyword evidence="5" id="KW-1278">Translocase</keyword>
<dbReference type="RefSeq" id="WP_049396908.1">
    <property type="nucleotide sequence ID" value="NZ_CP196982.1"/>
</dbReference>
<comment type="caution">
    <text evidence="10">The sequence shown here is derived from an EMBL/GenBank/DDBJ whole genome shotgun (WGS) entry which is preliminary data.</text>
</comment>
<feature type="domain" description="HMA" evidence="9">
    <location>
        <begin position="80"/>
        <end position="145"/>
    </location>
</feature>
<protein>
    <submittedName>
        <fullName evidence="10">Copper ion binding protein</fullName>
    </submittedName>
</protein>
<evidence type="ECO:0000256" key="6">
    <source>
        <dbReference type="ARBA" id="ARBA00023008"/>
    </source>
</evidence>
<proteinExistence type="predicted"/>
<keyword evidence="3" id="KW-0813">Transport</keyword>
<keyword evidence="3" id="KW-0187">Copper transport</keyword>
<evidence type="ECO:0000256" key="1">
    <source>
        <dbReference type="ARBA" id="ARBA00004127"/>
    </source>
</evidence>
<dbReference type="NCBIfam" id="TIGR00003">
    <property type="entry name" value="copper ion binding protein"/>
    <property type="match status" value="2"/>
</dbReference>
<dbReference type="PANTHER" id="PTHR43520">
    <property type="entry name" value="ATP7, ISOFORM B"/>
    <property type="match status" value="1"/>
</dbReference>
<feature type="region of interest" description="Disordered" evidence="7">
    <location>
        <begin position="290"/>
        <end position="331"/>
    </location>
</feature>
<evidence type="ECO:0000256" key="8">
    <source>
        <dbReference type="SAM" id="Phobius"/>
    </source>
</evidence>
<feature type="transmembrane region" description="Helical" evidence="8">
    <location>
        <begin position="170"/>
        <end position="189"/>
    </location>
</feature>
<keyword evidence="2" id="KW-0479">Metal-binding</keyword>
<reference evidence="10 11" key="1">
    <citation type="submission" date="2023-12" db="EMBL/GenBank/DDBJ databases">
        <title>'Antibacterial potential of Stenotrophomonas maltophilia cystic fibrosis isolates' (manuscript under preparation).</title>
        <authorList>
            <person name="Crisan C.V."/>
            <person name="Pettis M."/>
            <person name="Goldberg J.B."/>
        </authorList>
    </citation>
    <scope>NUCLEOTIDE SEQUENCE [LARGE SCALE GENOMIC DNA]</scope>
    <source>
        <strain evidence="10 11">CCV155</strain>
    </source>
</reference>
<dbReference type="EMBL" id="JAXUAC010000011">
    <property type="protein sequence ID" value="MDZ7511773.1"/>
    <property type="molecule type" value="Genomic_DNA"/>
</dbReference>
<dbReference type="PROSITE" id="PS50846">
    <property type="entry name" value="HMA_2"/>
    <property type="match status" value="2"/>
</dbReference>
<evidence type="ECO:0000313" key="11">
    <source>
        <dbReference type="Proteomes" id="UP001290894"/>
    </source>
</evidence>
<comment type="subcellular location">
    <subcellularLocation>
        <location evidence="1">Endomembrane system</location>
        <topology evidence="1">Multi-pass membrane protein</topology>
    </subcellularLocation>
</comment>
<keyword evidence="11" id="KW-1185">Reference proteome</keyword>
<keyword evidence="8" id="KW-0472">Membrane</keyword>
<dbReference type="PROSITE" id="PS01047">
    <property type="entry name" value="HMA_1"/>
    <property type="match status" value="2"/>
</dbReference>
<dbReference type="Pfam" id="PF00403">
    <property type="entry name" value="HMA"/>
    <property type="match status" value="2"/>
</dbReference>
<dbReference type="InterPro" id="IPR006122">
    <property type="entry name" value="HMA_Cu_ion-bd"/>
</dbReference>
<evidence type="ECO:0000256" key="7">
    <source>
        <dbReference type="SAM" id="MobiDB-lite"/>
    </source>
</evidence>
<dbReference type="InterPro" id="IPR006121">
    <property type="entry name" value="HMA_dom"/>
</dbReference>
<keyword evidence="3" id="KW-0406">Ion transport</keyword>
<dbReference type="SUPFAM" id="SSF55008">
    <property type="entry name" value="HMA, heavy metal-associated domain"/>
    <property type="match status" value="2"/>
</dbReference>
<dbReference type="Proteomes" id="UP001290894">
    <property type="component" value="Unassembled WGS sequence"/>
</dbReference>
<accession>A0ABU5MG88</accession>
<keyword evidence="8" id="KW-1133">Transmembrane helix</keyword>
<dbReference type="PANTHER" id="PTHR43520:SF8">
    <property type="entry name" value="P-TYPE CU(+) TRANSPORTER"/>
    <property type="match status" value="1"/>
</dbReference>
<dbReference type="InterPro" id="IPR036163">
    <property type="entry name" value="HMA_dom_sf"/>
</dbReference>
<evidence type="ECO:0000256" key="2">
    <source>
        <dbReference type="ARBA" id="ARBA00022723"/>
    </source>
</evidence>
<name>A0ABU5MG88_9GAMM</name>
<evidence type="ECO:0000256" key="5">
    <source>
        <dbReference type="ARBA" id="ARBA00022967"/>
    </source>
</evidence>
<keyword evidence="8" id="KW-0812">Transmembrane</keyword>
<evidence type="ECO:0000256" key="4">
    <source>
        <dbReference type="ARBA" id="ARBA00022842"/>
    </source>
</evidence>
<dbReference type="Gene3D" id="3.30.70.100">
    <property type="match status" value="2"/>
</dbReference>